<proteinExistence type="predicted"/>
<comment type="caution">
    <text evidence="1">The sequence shown here is derived from an EMBL/GenBank/DDBJ whole genome shotgun (WGS) entry which is preliminary data.</text>
</comment>
<dbReference type="PANTHER" id="PTHR37540:SF9">
    <property type="entry name" value="ZN(2)-C6 FUNGAL-TYPE DOMAIN-CONTAINING PROTEIN"/>
    <property type="match status" value="1"/>
</dbReference>
<dbReference type="EMBL" id="JAVRRT010000014">
    <property type="protein sequence ID" value="KAK5166292.1"/>
    <property type="molecule type" value="Genomic_DNA"/>
</dbReference>
<keyword evidence="2" id="KW-1185">Reference proteome</keyword>
<dbReference type="PANTHER" id="PTHR37540">
    <property type="entry name" value="TRANSCRIPTION FACTOR (ACR-2), PUTATIVE-RELATED-RELATED"/>
    <property type="match status" value="1"/>
</dbReference>
<dbReference type="RefSeq" id="XP_064656245.1">
    <property type="nucleotide sequence ID" value="XM_064805785.1"/>
</dbReference>
<gene>
    <name evidence="1" type="ORF">LTR77_008553</name>
</gene>
<name>A0AAV9P4K8_9PEZI</name>
<evidence type="ECO:0000313" key="1">
    <source>
        <dbReference type="EMBL" id="KAK5166292.1"/>
    </source>
</evidence>
<dbReference type="GeneID" id="89929886"/>
<dbReference type="AlphaFoldDB" id="A0AAV9P4K8"/>
<reference evidence="1 2" key="1">
    <citation type="submission" date="2023-08" db="EMBL/GenBank/DDBJ databases">
        <title>Black Yeasts Isolated from many extreme environments.</title>
        <authorList>
            <person name="Coleine C."/>
            <person name="Stajich J.E."/>
            <person name="Selbmann L."/>
        </authorList>
    </citation>
    <scope>NUCLEOTIDE SEQUENCE [LARGE SCALE GENOMIC DNA]</scope>
    <source>
        <strain evidence="1 2">CCFEE 5935</strain>
    </source>
</reference>
<organism evidence="1 2">
    <name type="scientific">Saxophila tyrrhenica</name>
    <dbReference type="NCBI Taxonomy" id="1690608"/>
    <lineage>
        <taxon>Eukaryota</taxon>
        <taxon>Fungi</taxon>
        <taxon>Dikarya</taxon>
        <taxon>Ascomycota</taxon>
        <taxon>Pezizomycotina</taxon>
        <taxon>Dothideomycetes</taxon>
        <taxon>Dothideomycetidae</taxon>
        <taxon>Mycosphaerellales</taxon>
        <taxon>Extremaceae</taxon>
        <taxon>Saxophila</taxon>
    </lineage>
</organism>
<sequence>MAQVSKFQFVDNDALKSNRKLIRSHVMKGKNASKAKPRCDQKFVNKTNESSNRIPGDALTSIDYASKLPLLERPLGDELSFITFPCKADLSTRRLIHQFMVVQLQVLYPKEFCFQMDHMRSTWFEYIQRSETFYHCSLVMATICIDGLLGKPLRSPQALRHLADTYKCINQDLRGQGTPSDATFAVVVSLAVHENLTNQFGVSKVHLKALQLMLEMRGGIKAFSSNWVIWHKICRADIDRALHEGCDSMYYRDTLPKQTLRSSSVKKELMSPDSASKTLLPLTDPGLDCIATDTNQFCHLLNQNPARFSLDPADFQNALITFAYRLLQYCPLAGEPPEDKLDSAIFTTLLGFLTTLLFEQGRMHVCAYDLLASRLRHAISELMVSITLKQQPVLLWVLFSGGISLCGPEDESWLCPYITSCLSSLEIDTWDAAHKVISRLPWVRVVHDKPGFKLWQTAKAHDDQST</sequence>
<protein>
    <submittedName>
        <fullName evidence="1">Uncharacterized protein</fullName>
    </submittedName>
</protein>
<dbReference type="Proteomes" id="UP001337655">
    <property type="component" value="Unassembled WGS sequence"/>
</dbReference>
<accession>A0AAV9P4K8</accession>
<evidence type="ECO:0000313" key="2">
    <source>
        <dbReference type="Proteomes" id="UP001337655"/>
    </source>
</evidence>